<accession>A0AC34QUJ6</accession>
<name>A0AC34QUJ6_9BILA</name>
<dbReference type="WBParaSite" id="JU765_v2.g1947.t1">
    <property type="protein sequence ID" value="JU765_v2.g1947.t1"/>
    <property type="gene ID" value="JU765_v2.g1947"/>
</dbReference>
<reference evidence="2" key="1">
    <citation type="submission" date="2022-11" db="UniProtKB">
        <authorList>
            <consortium name="WormBaseParasite"/>
        </authorList>
    </citation>
    <scope>IDENTIFICATION</scope>
</reference>
<evidence type="ECO:0000313" key="2">
    <source>
        <dbReference type="WBParaSite" id="JU765_v2.g1947.t1"/>
    </source>
</evidence>
<protein>
    <submittedName>
        <fullName evidence="2">Uncharacterized protein</fullName>
    </submittedName>
</protein>
<organism evidence="1 2">
    <name type="scientific">Panagrolaimus sp. JU765</name>
    <dbReference type="NCBI Taxonomy" id="591449"/>
    <lineage>
        <taxon>Eukaryota</taxon>
        <taxon>Metazoa</taxon>
        <taxon>Ecdysozoa</taxon>
        <taxon>Nematoda</taxon>
        <taxon>Chromadorea</taxon>
        <taxon>Rhabditida</taxon>
        <taxon>Tylenchina</taxon>
        <taxon>Panagrolaimomorpha</taxon>
        <taxon>Panagrolaimoidea</taxon>
        <taxon>Panagrolaimidae</taxon>
        <taxon>Panagrolaimus</taxon>
    </lineage>
</organism>
<dbReference type="Proteomes" id="UP000887576">
    <property type="component" value="Unplaced"/>
</dbReference>
<sequence>MAGFVLVSTTCFTKRFVLLTLFVYSPVVAVLADSHEFEEYPKPVTENNTMIVLNPPSPTVLPDHVHDAEPNPIKPDGMNTQDSPNGEAKRTPAPINSTPDHDQPKEGSGSPRNNSTPDHDQPKEGNGIPQNYPNGAKMPAICHSLVMIVVVLVTIVKIQTIFHFKQQV</sequence>
<evidence type="ECO:0000313" key="1">
    <source>
        <dbReference type="Proteomes" id="UP000887576"/>
    </source>
</evidence>
<proteinExistence type="predicted"/>